<proteinExistence type="predicted"/>
<comment type="caution">
    <text evidence="1">The sequence shown here is derived from an EMBL/GenBank/DDBJ whole genome shotgun (WGS) entry which is preliminary data.</text>
</comment>
<sequence>MTIRMVGMGVPEDDIGWAATTTYRSTTSQKGKQGDDVFLPPPRQGLHGQPPGWPTLVIESGVTESLPKLRDDVKWWFENSRGEGSQLLLQ</sequence>
<name>A0A232LMF5_9EURO</name>
<organism evidence="1 2">
    <name type="scientific">Elaphomyces granulatus</name>
    <dbReference type="NCBI Taxonomy" id="519963"/>
    <lineage>
        <taxon>Eukaryota</taxon>
        <taxon>Fungi</taxon>
        <taxon>Dikarya</taxon>
        <taxon>Ascomycota</taxon>
        <taxon>Pezizomycotina</taxon>
        <taxon>Eurotiomycetes</taxon>
        <taxon>Eurotiomycetidae</taxon>
        <taxon>Eurotiales</taxon>
        <taxon>Elaphomycetaceae</taxon>
        <taxon>Elaphomyces</taxon>
    </lineage>
</organism>
<accession>A0A232LMF5</accession>
<dbReference type="OrthoDB" id="76567at2759"/>
<evidence type="ECO:0000313" key="1">
    <source>
        <dbReference type="EMBL" id="OXV05339.1"/>
    </source>
</evidence>
<reference evidence="1 2" key="1">
    <citation type="journal article" date="2015" name="Environ. Microbiol.">
        <title>Metagenome sequence of Elaphomyces granulatus from sporocarp tissue reveals Ascomycota ectomycorrhizal fingerprints of genome expansion and a Proteobacteria-rich microbiome.</title>
        <authorList>
            <person name="Quandt C.A."/>
            <person name="Kohler A."/>
            <person name="Hesse C.N."/>
            <person name="Sharpton T.J."/>
            <person name="Martin F."/>
            <person name="Spatafora J.W."/>
        </authorList>
    </citation>
    <scope>NUCLEOTIDE SEQUENCE [LARGE SCALE GENOMIC DNA]</scope>
    <source>
        <strain evidence="1 2">OSC145934</strain>
    </source>
</reference>
<evidence type="ECO:0000313" key="2">
    <source>
        <dbReference type="Proteomes" id="UP000243515"/>
    </source>
</evidence>
<keyword evidence="2" id="KW-1185">Reference proteome</keyword>
<protein>
    <submittedName>
        <fullName evidence="1">Uncharacterized protein</fullName>
    </submittedName>
</protein>
<dbReference type="Proteomes" id="UP000243515">
    <property type="component" value="Unassembled WGS sequence"/>
</dbReference>
<dbReference type="EMBL" id="NPHW01007157">
    <property type="protein sequence ID" value="OXV05339.1"/>
    <property type="molecule type" value="Genomic_DNA"/>
</dbReference>
<dbReference type="AlphaFoldDB" id="A0A232LMF5"/>
<gene>
    <name evidence="1" type="ORF">Egran_06893</name>
</gene>